<dbReference type="Proteomes" id="UP000247781">
    <property type="component" value="Unassembled WGS sequence"/>
</dbReference>
<comment type="function">
    <text evidence="1">Iron-sulfur subunit of the cytochrome bc1 complex, an essential component of the respiratory electron transport chain required for ATP synthesis. The bc1 complex catalyzes the oxidation of menaquinol and the reduction of cytochrome c in the respiratory chain. The bc1 complex operates through a Q-cycle mechanism that couples electron transfer to generation of the proton gradient that drives ATP synthesis.</text>
</comment>
<evidence type="ECO:0000256" key="7">
    <source>
        <dbReference type="ARBA" id="ARBA00023157"/>
    </source>
</evidence>
<evidence type="ECO:0000256" key="2">
    <source>
        <dbReference type="ARBA" id="ARBA00015816"/>
    </source>
</evidence>
<dbReference type="PANTHER" id="PTHR10134">
    <property type="entry name" value="CYTOCHROME B-C1 COMPLEX SUBUNIT RIESKE, MITOCHONDRIAL"/>
    <property type="match status" value="1"/>
</dbReference>
<evidence type="ECO:0000256" key="5">
    <source>
        <dbReference type="ARBA" id="ARBA00023004"/>
    </source>
</evidence>
<comment type="caution">
    <text evidence="11">The sequence shown here is derived from an EMBL/GenBank/DDBJ whole genome shotgun (WGS) entry which is preliminary data.</text>
</comment>
<dbReference type="GO" id="GO:0016705">
    <property type="term" value="F:oxidoreductase activity, acting on paired donors, with incorporation or reduction of molecular oxygen"/>
    <property type="evidence" value="ECO:0007669"/>
    <property type="project" value="UniProtKB-ARBA"/>
</dbReference>
<dbReference type="RefSeq" id="WP_110319527.1">
    <property type="nucleotide sequence ID" value="NZ_QJJU01000029.1"/>
</dbReference>
<evidence type="ECO:0000256" key="8">
    <source>
        <dbReference type="ARBA" id="ARBA00029586"/>
    </source>
</evidence>
<evidence type="ECO:0000256" key="6">
    <source>
        <dbReference type="ARBA" id="ARBA00023014"/>
    </source>
</evidence>
<protein>
    <recommendedName>
        <fullName evidence="2">Cytochrome bc1 complex Rieske iron-sulfur subunit</fullName>
    </recommendedName>
    <alternativeName>
        <fullName evidence="8">Cytochrome bc1 reductase complex subunit QcrA</fullName>
    </alternativeName>
</protein>
<dbReference type="AlphaFoldDB" id="A0A318H8F2"/>
<name>A0A318H8F2_9MYCO</name>
<evidence type="ECO:0000259" key="10">
    <source>
        <dbReference type="PROSITE" id="PS51296"/>
    </source>
</evidence>
<evidence type="ECO:0000256" key="1">
    <source>
        <dbReference type="ARBA" id="ARBA00002494"/>
    </source>
</evidence>
<keyword evidence="12" id="KW-1185">Reference proteome</keyword>
<organism evidence="11 12">
    <name type="scientific">Mycolicibacterium moriokaense</name>
    <dbReference type="NCBI Taxonomy" id="39691"/>
    <lineage>
        <taxon>Bacteria</taxon>
        <taxon>Bacillati</taxon>
        <taxon>Actinomycetota</taxon>
        <taxon>Actinomycetes</taxon>
        <taxon>Mycobacteriales</taxon>
        <taxon>Mycobacteriaceae</taxon>
        <taxon>Mycolicibacterium</taxon>
    </lineage>
</organism>
<evidence type="ECO:0000256" key="9">
    <source>
        <dbReference type="ARBA" id="ARBA00034078"/>
    </source>
</evidence>
<evidence type="ECO:0000313" key="12">
    <source>
        <dbReference type="Proteomes" id="UP000247781"/>
    </source>
</evidence>
<dbReference type="SUPFAM" id="SSF50022">
    <property type="entry name" value="ISP domain"/>
    <property type="match status" value="1"/>
</dbReference>
<sequence length="151" mass="14831">MNIGDFPVSRQKVLLGAGLGLVTAVVAACSTYGKKPEAASEPATTPAAPTASGGTAAPLAKAIAKTADVPVGSGVIVGEIVVTQPSAGVFKGFSAKCTHKGCTVDKVADGTIDCPCHGSKFNLDGTVANGPADKPLEAENIAVQGDSIVLG</sequence>
<dbReference type="GO" id="GO:0051537">
    <property type="term" value="F:2 iron, 2 sulfur cluster binding"/>
    <property type="evidence" value="ECO:0007669"/>
    <property type="project" value="UniProtKB-KW"/>
</dbReference>
<evidence type="ECO:0000256" key="3">
    <source>
        <dbReference type="ARBA" id="ARBA00022714"/>
    </source>
</evidence>
<dbReference type="Pfam" id="PF00355">
    <property type="entry name" value="Rieske"/>
    <property type="match status" value="1"/>
</dbReference>
<accession>A0A318H8F2</accession>
<keyword evidence="5" id="KW-0408">Iron</keyword>
<keyword evidence="3" id="KW-0001">2Fe-2S</keyword>
<evidence type="ECO:0000313" key="11">
    <source>
        <dbReference type="EMBL" id="PXX01491.1"/>
    </source>
</evidence>
<dbReference type="InterPro" id="IPR014349">
    <property type="entry name" value="Rieske_Fe-S_prot"/>
</dbReference>
<comment type="cofactor">
    <cofactor evidence="9">
        <name>[2Fe-2S] cluster</name>
        <dbReference type="ChEBI" id="CHEBI:190135"/>
    </cofactor>
</comment>
<dbReference type="GO" id="GO:0016020">
    <property type="term" value="C:membrane"/>
    <property type="evidence" value="ECO:0007669"/>
    <property type="project" value="InterPro"/>
</dbReference>
<gene>
    <name evidence="11" type="ORF">C8E89_12954</name>
</gene>
<dbReference type="InterPro" id="IPR005805">
    <property type="entry name" value="Rieske_Fe-S_prot_C"/>
</dbReference>
<dbReference type="PRINTS" id="PR00162">
    <property type="entry name" value="RIESKE"/>
</dbReference>
<keyword evidence="6" id="KW-0411">Iron-sulfur</keyword>
<dbReference type="InterPro" id="IPR036922">
    <property type="entry name" value="Rieske_2Fe-2S_sf"/>
</dbReference>
<dbReference type="InterPro" id="IPR017941">
    <property type="entry name" value="Rieske_2Fe-2S"/>
</dbReference>
<dbReference type="PROSITE" id="PS51296">
    <property type="entry name" value="RIESKE"/>
    <property type="match status" value="1"/>
</dbReference>
<dbReference type="GO" id="GO:0046872">
    <property type="term" value="F:metal ion binding"/>
    <property type="evidence" value="ECO:0007669"/>
    <property type="project" value="UniProtKB-KW"/>
</dbReference>
<dbReference type="EMBL" id="QJJU01000029">
    <property type="protein sequence ID" value="PXX01491.1"/>
    <property type="molecule type" value="Genomic_DNA"/>
</dbReference>
<feature type="domain" description="Rieske" evidence="10">
    <location>
        <begin position="56"/>
        <end position="150"/>
    </location>
</feature>
<evidence type="ECO:0000256" key="4">
    <source>
        <dbReference type="ARBA" id="ARBA00022723"/>
    </source>
</evidence>
<proteinExistence type="predicted"/>
<dbReference type="CDD" id="cd03467">
    <property type="entry name" value="Rieske"/>
    <property type="match status" value="1"/>
</dbReference>
<keyword evidence="4" id="KW-0479">Metal-binding</keyword>
<dbReference type="GO" id="GO:0004497">
    <property type="term" value="F:monooxygenase activity"/>
    <property type="evidence" value="ECO:0007669"/>
    <property type="project" value="UniProtKB-ARBA"/>
</dbReference>
<keyword evidence="7" id="KW-1015">Disulfide bond</keyword>
<reference evidence="12" key="1">
    <citation type="submission" date="2018-05" db="EMBL/GenBank/DDBJ databases">
        <authorList>
            <person name="Deangelis K."/>
            <person name="Huntemann M."/>
            <person name="Clum A."/>
            <person name="Pillay M."/>
            <person name="Palaniappan K."/>
            <person name="Varghese N."/>
            <person name="Mikhailova N."/>
            <person name="Stamatis D."/>
            <person name="Reddy T."/>
            <person name="Daum C."/>
            <person name="Shapiro N."/>
            <person name="Ivanova N."/>
            <person name="Kyrpides N."/>
            <person name="Woyke T."/>
        </authorList>
    </citation>
    <scope>NUCLEOTIDE SEQUENCE [LARGE SCALE GENOMIC DNA]</scope>
    <source>
        <strain evidence="12">GAS496</strain>
    </source>
</reference>
<dbReference type="Gene3D" id="2.102.10.10">
    <property type="entry name" value="Rieske [2Fe-2S] iron-sulphur domain"/>
    <property type="match status" value="1"/>
</dbReference>
<reference evidence="11 12" key="2">
    <citation type="submission" date="2018-06" db="EMBL/GenBank/DDBJ databases">
        <title>Sequencing of bacterial isolates from soil warming experiment in Harvard Forest, Massachusetts, USA.</title>
        <authorList>
            <person name="Deangelis K.PhD."/>
        </authorList>
    </citation>
    <scope>NUCLEOTIDE SEQUENCE [LARGE SCALE GENOMIC DNA]</scope>
    <source>
        <strain evidence="11 12">GAS496</strain>
    </source>
</reference>
<dbReference type="OrthoDB" id="25106at2"/>